<sequence>MLRRALTPRWLGWFAVALVVSIAFVWLGQWQWGRYEDKAARADRIDSHYTATPVPVTEVLSDSPAPVTDEWTRVTATGESTADEQLLVRNRPLDGAYGYEVLVPLRLTGGQVLLVDRGWVDNSPKGADVAPEVPPAPEGEVTATGWVRLGEKSPGRRMQPGQLASINLQEAAAEVDGQLLGGYLSLQSEDPTAPRPAPLEVPDTGTGPHMAYAVQWWLAIPAFWIFPGHGAAARGAGRLRALAPPQEGAHLGRGGRLTGRPEGRPRRQPATSAVSCETPPSYCVA</sequence>
<accession>A0AC61U142</accession>
<proteinExistence type="predicted"/>
<name>A0AC61U142_9MICO</name>
<dbReference type="EMBL" id="CP087977">
    <property type="protein sequence ID" value="UUZ43593.1"/>
    <property type="molecule type" value="Genomic_DNA"/>
</dbReference>
<evidence type="ECO:0000313" key="2">
    <source>
        <dbReference type="Proteomes" id="UP001059663"/>
    </source>
</evidence>
<dbReference type="Proteomes" id="UP001059663">
    <property type="component" value="Chromosome"/>
</dbReference>
<evidence type="ECO:0000313" key="1">
    <source>
        <dbReference type="EMBL" id="UUZ43593.1"/>
    </source>
</evidence>
<reference evidence="1" key="1">
    <citation type="submission" date="2021-11" db="EMBL/GenBank/DDBJ databases">
        <title>Study of the species diversity of bacterial strains isolated from a unique natural object - Shulgan-Tash cave (Bashkiria).</title>
        <authorList>
            <person name="Sazanova A.L."/>
            <person name="Chirak E.R."/>
            <person name="Safronova V.I."/>
        </authorList>
    </citation>
    <scope>NUCLEOTIDE SEQUENCE</scope>
    <source>
        <strain evidence="1">P1</strain>
    </source>
</reference>
<protein>
    <submittedName>
        <fullName evidence="1">SURF1 family protein</fullName>
    </submittedName>
</protein>
<gene>
    <name evidence="1" type="ORF">LP422_11465</name>
</gene>
<organism evidence="1 2">
    <name type="scientific">Janibacter limosus</name>
    <dbReference type="NCBI Taxonomy" id="53458"/>
    <lineage>
        <taxon>Bacteria</taxon>
        <taxon>Bacillati</taxon>
        <taxon>Actinomycetota</taxon>
        <taxon>Actinomycetes</taxon>
        <taxon>Micrococcales</taxon>
        <taxon>Intrasporangiaceae</taxon>
        <taxon>Janibacter</taxon>
    </lineage>
</organism>